<name>A0A934NA39_9BACT</name>
<comment type="caution">
    <text evidence="1">The sequence shown here is derived from an EMBL/GenBank/DDBJ whole genome shotgun (WGS) entry which is preliminary data.</text>
</comment>
<gene>
    <name evidence="1" type="ORF">JF922_23815</name>
</gene>
<dbReference type="RefSeq" id="WP_338205158.1">
    <property type="nucleotide sequence ID" value="NZ_JAEKNR010000234.1"/>
</dbReference>
<evidence type="ECO:0000313" key="2">
    <source>
        <dbReference type="Proteomes" id="UP000612893"/>
    </source>
</evidence>
<evidence type="ECO:0008006" key="3">
    <source>
        <dbReference type="Google" id="ProtNLM"/>
    </source>
</evidence>
<accession>A0A934NA39</accession>
<protein>
    <recommendedName>
        <fullName evidence="3">Histidine kinase/HSP90-like ATPase domain-containing protein</fullName>
    </recommendedName>
</protein>
<dbReference type="EMBL" id="JAEKNR010000234">
    <property type="protein sequence ID" value="MBJ7601086.1"/>
    <property type="molecule type" value="Genomic_DNA"/>
</dbReference>
<organism evidence="1 2">
    <name type="scientific">Candidatus Nephthysia bennettiae</name>
    <dbReference type="NCBI Taxonomy" id="3127016"/>
    <lineage>
        <taxon>Bacteria</taxon>
        <taxon>Bacillati</taxon>
        <taxon>Candidatus Dormiibacterota</taxon>
        <taxon>Candidatus Dormibacteria</taxon>
        <taxon>Candidatus Dormibacterales</taxon>
        <taxon>Candidatus Dormibacteraceae</taxon>
        <taxon>Candidatus Nephthysia</taxon>
    </lineage>
</organism>
<reference evidence="1" key="1">
    <citation type="submission" date="2020-10" db="EMBL/GenBank/DDBJ databases">
        <title>Ca. Dormibacterota MAGs.</title>
        <authorList>
            <person name="Montgomery K."/>
        </authorList>
    </citation>
    <scope>NUCLEOTIDE SEQUENCE [LARGE SCALE GENOMIC DNA]</scope>
    <source>
        <strain evidence="1">SC8812_S17_10</strain>
    </source>
</reference>
<proteinExistence type="predicted"/>
<sequence length="156" mass="17352">MPTRQSTPEAASEQLAELKVPAREEFIGLAKRVGASLGGMVGFSLEEIDELSIAVAQACGSLIEAAEEMWGPAATLKLTYSSTQGGIAVDVETISPRSQEALPVPARRPPARRRPEVEVQQALQREMIRLFVDDFRHQVDRGRRQMRYRMVKYLIS</sequence>
<evidence type="ECO:0000313" key="1">
    <source>
        <dbReference type="EMBL" id="MBJ7601086.1"/>
    </source>
</evidence>
<keyword evidence="2" id="KW-1185">Reference proteome</keyword>
<dbReference type="AlphaFoldDB" id="A0A934NA39"/>
<dbReference type="Proteomes" id="UP000612893">
    <property type="component" value="Unassembled WGS sequence"/>
</dbReference>